<feature type="region of interest" description="Disordered" evidence="1">
    <location>
        <begin position="128"/>
        <end position="152"/>
    </location>
</feature>
<dbReference type="Proteomes" id="UP000319525">
    <property type="component" value="Unassembled WGS sequence"/>
</dbReference>
<accession>A0A4Y3QJB2</accession>
<feature type="compositionally biased region" description="Low complexity" evidence="1">
    <location>
        <begin position="128"/>
        <end position="139"/>
    </location>
</feature>
<name>A0A4Y3QJB2_MICTE</name>
<protein>
    <recommendedName>
        <fullName evidence="4">Lipopolysaccharide biosynthesis protein</fullName>
    </recommendedName>
</protein>
<dbReference type="RefSeq" id="WP_141376533.1">
    <property type="nucleotide sequence ID" value="NZ_BJML01000003.1"/>
</dbReference>
<evidence type="ECO:0000313" key="3">
    <source>
        <dbReference type="Proteomes" id="UP000319525"/>
    </source>
</evidence>
<dbReference type="InterPro" id="IPR025447">
    <property type="entry name" value="DUF4192"/>
</dbReference>
<evidence type="ECO:0000256" key="1">
    <source>
        <dbReference type="SAM" id="MobiDB-lite"/>
    </source>
</evidence>
<dbReference type="GeneID" id="57144115"/>
<reference evidence="2 3" key="1">
    <citation type="submission" date="2019-06" db="EMBL/GenBank/DDBJ databases">
        <title>Whole genome shotgun sequence of Microbacterium testaceum NBRC 12675.</title>
        <authorList>
            <person name="Hosoyama A."/>
            <person name="Uohara A."/>
            <person name="Ohji S."/>
            <person name="Ichikawa N."/>
        </authorList>
    </citation>
    <scope>NUCLEOTIDE SEQUENCE [LARGE SCALE GENOMIC DNA]</scope>
    <source>
        <strain evidence="2 3">NBRC 12675</strain>
    </source>
</reference>
<proteinExistence type="predicted"/>
<gene>
    <name evidence="2" type="ORF">MTE01_14210</name>
</gene>
<evidence type="ECO:0008006" key="4">
    <source>
        <dbReference type="Google" id="ProtNLM"/>
    </source>
</evidence>
<organism evidence="2 3">
    <name type="scientific">Microbacterium testaceum</name>
    <name type="common">Aureobacterium testaceum</name>
    <name type="synonym">Brevibacterium testaceum</name>
    <dbReference type="NCBI Taxonomy" id="2033"/>
    <lineage>
        <taxon>Bacteria</taxon>
        <taxon>Bacillati</taxon>
        <taxon>Actinomycetota</taxon>
        <taxon>Actinomycetes</taxon>
        <taxon>Micrococcales</taxon>
        <taxon>Microbacteriaceae</taxon>
        <taxon>Microbacterium</taxon>
    </lineage>
</organism>
<sequence>MAPTVVSVTSSASFLALVPRLLECTPSRSLVLVPFTESRSLGAMRVDLPPAAASASVESIASTIIGMACKVARTDAVALVVYTDDDVAGPATLPHRALVDAAIARADICGLRVVDALVVGPDGWDSYLSPSSSTPHPLSEVTAPPQGEPGSGLVADQFTAAELPRIDSALSRGVLAALRRIERVLDGAHDRRALPRRERAAAADPAAAAVADPPVLLEDALASAPAQLDAAQLAAVAFCLDRPSLRDVALMQWAADLATGDATLHAQTAYRRGTPFPEDLARPMWGEGARPDPDRLRRALELCRFVAAALPRERRPGALSACAWLAWATGRSSHAAVYAETALEIDADHGLSAIVLDIIDAGRLPEWVFERPTSPAGTGSSPEYPGR</sequence>
<evidence type="ECO:0000313" key="2">
    <source>
        <dbReference type="EMBL" id="GEB45476.1"/>
    </source>
</evidence>
<dbReference type="Pfam" id="PF13830">
    <property type="entry name" value="DUF4192"/>
    <property type="match status" value="1"/>
</dbReference>
<comment type="caution">
    <text evidence="2">The sequence shown here is derived from an EMBL/GenBank/DDBJ whole genome shotgun (WGS) entry which is preliminary data.</text>
</comment>
<dbReference type="EMBL" id="BJML01000003">
    <property type="protein sequence ID" value="GEB45476.1"/>
    <property type="molecule type" value="Genomic_DNA"/>
</dbReference>
<dbReference type="OrthoDB" id="4954868at2"/>
<dbReference type="AlphaFoldDB" id="A0A4Y3QJB2"/>